<dbReference type="SUPFAM" id="SSF56796">
    <property type="entry name" value="Dehydroquinate synthase-like"/>
    <property type="match status" value="1"/>
</dbReference>
<dbReference type="GO" id="GO:1990002">
    <property type="term" value="F:methylglyoxal reductase (NADPH) (acetol producing) activity"/>
    <property type="evidence" value="ECO:0007669"/>
    <property type="project" value="TreeGrafter"/>
</dbReference>
<proteinExistence type="predicted"/>
<dbReference type="FunFam" id="3.40.50.1970:FF:000003">
    <property type="entry name" value="Alcohol dehydrogenase, iron-containing"/>
    <property type="match status" value="1"/>
</dbReference>
<sequence length="389" mass="42909">MNNFIFENDTKVYFGKGCVKEYLSSVLSHYGKTVMLAYGGGAIKKNGIYDEIVEALTAAEKTVVEFAGIMANPTYAKVLEGAARVREKGVDFILGVGGGSVMDCCKAVSLAARYEGDIWNDFWERAGIVDLEPLPLGFVVTVTGTGSECNGGAVITNEERKIKTGRDYPACNAKFAMLDPVYTMTVPLRQTVSGGFDILSHIMETYFSEPNEDNVSDNISEALMKSVIHNLREVIKNPKDYTARSNLMWAATMAENRIIKLGKRCDFQCHQMEHQLGAYTDCNHGEGLAVLHPVYYRHIYKDGLPKFIRFAENVWNIPREGMSDEELAKSGVESLAMFIAEIGLPTTLTELGITDEALLGKVADSCNIAPGSYKKMTAEEIRQILKESI</sequence>
<dbReference type="KEGG" id="qdo:H9Q78_13930"/>
<evidence type="ECO:0000259" key="2">
    <source>
        <dbReference type="Pfam" id="PF00465"/>
    </source>
</evidence>
<dbReference type="InterPro" id="IPR056798">
    <property type="entry name" value="ADH_Fe_C"/>
</dbReference>
<dbReference type="Gene3D" id="1.20.1090.10">
    <property type="entry name" value="Dehydroquinate synthase-like - alpha domain"/>
    <property type="match status" value="1"/>
</dbReference>
<keyword evidence="5" id="KW-1185">Reference proteome</keyword>
<evidence type="ECO:0000259" key="3">
    <source>
        <dbReference type="Pfam" id="PF25137"/>
    </source>
</evidence>
<accession>A0A7G9G3X7</accession>
<dbReference type="PANTHER" id="PTHR43633:SF1">
    <property type="entry name" value="ALCOHOL DEHYDROGENASE YQHD"/>
    <property type="match status" value="1"/>
</dbReference>
<evidence type="ECO:0000256" key="1">
    <source>
        <dbReference type="ARBA" id="ARBA00023002"/>
    </source>
</evidence>
<dbReference type="GO" id="GO:1990362">
    <property type="term" value="F:butanol dehydrogenase (NAD+) activity"/>
    <property type="evidence" value="ECO:0007669"/>
    <property type="project" value="InterPro"/>
</dbReference>
<evidence type="ECO:0000313" key="5">
    <source>
        <dbReference type="Proteomes" id="UP000515823"/>
    </source>
</evidence>
<feature type="domain" description="Alcohol dehydrogenase iron-type/glycerol dehydrogenase GldA" evidence="2">
    <location>
        <begin position="10"/>
        <end position="180"/>
    </location>
</feature>
<organism evidence="4 5">
    <name type="scientific">Qiania dongpingensis</name>
    <dbReference type="NCBI Taxonomy" id="2763669"/>
    <lineage>
        <taxon>Bacteria</taxon>
        <taxon>Bacillati</taxon>
        <taxon>Bacillota</taxon>
        <taxon>Clostridia</taxon>
        <taxon>Lachnospirales</taxon>
        <taxon>Lachnospiraceae</taxon>
        <taxon>Qiania</taxon>
    </lineage>
</organism>
<dbReference type="Pfam" id="PF25137">
    <property type="entry name" value="ADH_Fe_C"/>
    <property type="match status" value="1"/>
</dbReference>
<reference evidence="4 5" key="1">
    <citation type="submission" date="2020-08" db="EMBL/GenBank/DDBJ databases">
        <authorList>
            <person name="Liu C."/>
            <person name="Sun Q."/>
        </authorList>
    </citation>
    <scope>NUCLEOTIDE SEQUENCE [LARGE SCALE GENOMIC DNA]</scope>
    <source>
        <strain evidence="4 5">NSJ-38</strain>
    </source>
</reference>
<dbReference type="GO" id="GO:0046872">
    <property type="term" value="F:metal ion binding"/>
    <property type="evidence" value="ECO:0007669"/>
    <property type="project" value="InterPro"/>
</dbReference>
<dbReference type="CDD" id="cd08187">
    <property type="entry name" value="BDH"/>
    <property type="match status" value="1"/>
</dbReference>
<evidence type="ECO:0000313" key="4">
    <source>
        <dbReference type="EMBL" id="QNM05509.1"/>
    </source>
</evidence>
<dbReference type="EMBL" id="CP060634">
    <property type="protein sequence ID" value="QNM05509.1"/>
    <property type="molecule type" value="Genomic_DNA"/>
</dbReference>
<keyword evidence="1" id="KW-0560">Oxidoreductase</keyword>
<dbReference type="InterPro" id="IPR001670">
    <property type="entry name" value="ADH_Fe/GldA"/>
</dbReference>
<dbReference type="AlphaFoldDB" id="A0A7G9G3X7"/>
<dbReference type="Pfam" id="PF00465">
    <property type="entry name" value="Fe-ADH"/>
    <property type="match status" value="1"/>
</dbReference>
<dbReference type="InterPro" id="IPR044731">
    <property type="entry name" value="BDH-like"/>
</dbReference>
<gene>
    <name evidence="4" type="ORF">H9Q78_13930</name>
</gene>
<dbReference type="GO" id="GO:0005829">
    <property type="term" value="C:cytosol"/>
    <property type="evidence" value="ECO:0007669"/>
    <property type="project" value="TreeGrafter"/>
</dbReference>
<feature type="domain" description="Fe-containing alcohol dehydrogenase-like C-terminal" evidence="3">
    <location>
        <begin position="191"/>
        <end position="388"/>
    </location>
</feature>
<protein>
    <submittedName>
        <fullName evidence="4">Iron-containing alcohol dehydrogenase</fullName>
    </submittedName>
</protein>
<name>A0A7G9G3X7_9FIRM</name>
<dbReference type="Proteomes" id="UP000515823">
    <property type="component" value="Chromosome"/>
</dbReference>
<dbReference type="PANTHER" id="PTHR43633">
    <property type="entry name" value="ALCOHOL DEHYDROGENASE YQHD"/>
    <property type="match status" value="1"/>
</dbReference>
<dbReference type="Gene3D" id="3.40.50.1970">
    <property type="match status" value="1"/>
</dbReference>
<dbReference type="RefSeq" id="WP_249302567.1">
    <property type="nucleotide sequence ID" value="NZ_CP060634.1"/>
</dbReference>
<dbReference type="GO" id="GO:0008106">
    <property type="term" value="F:alcohol dehydrogenase (NADP+) activity"/>
    <property type="evidence" value="ECO:0007669"/>
    <property type="project" value="TreeGrafter"/>
</dbReference>